<dbReference type="Gene3D" id="3.20.20.70">
    <property type="entry name" value="Aldolase class I"/>
    <property type="match status" value="1"/>
</dbReference>
<evidence type="ECO:0000313" key="8">
    <source>
        <dbReference type="Proteomes" id="UP001596422"/>
    </source>
</evidence>
<evidence type="ECO:0000313" key="7">
    <source>
        <dbReference type="EMBL" id="MFC6670938.1"/>
    </source>
</evidence>
<feature type="domain" description="Radical SAM core" evidence="6">
    <location>
        <begin position="24"/>
        <end position="198"/>
    </location>
</feature>
<dbReference type="SFLD" id="SFLDS00029">
    <property type="entry name" value="Radical_SAM"/>
    <property type="match status" value="1"/>
</dbReference>
<dbReference type="Pfam" id="PF04055">
    <property type="entry name" value="Radical_SAM"/>
    <property type="match status" value="1"/>
</dbReference>
<gene>
    <name evidence="7" type="ORF">ACFQDL_13350</name>
</gene>
<protein>
    <submittedName>
        <fullName evidence="7">Radical SAM protein</fullName>
    </submittedName>
</protein>
<reference evidence="8" key="1">
    <citation type="journal article" date="2019" name="Int. J. Syst. Evol. Microbiol.">
        <title>The Global Catalogue of Microorganisms (GCM) 10K type strain sequencing project: providing services to taxonomists for standard genome sequencing and annotation.</title>
        <authorList>
            <consortium name="The Broad Institute Genomics Platform"/>
            <consortium name="The Broad Institute Genome Sequencing Center for Infectious Disease"/>
            <person name="Wu L."/>
            <person name="Ma J."/>
        </authorList>
    </citation>
    <scope>NUCLEOTIDE SEQUENCE [LARGE SCALE GENOMIC DNA]</scope>
    <source>
        <strain evidence="8">NBRC 111756</strain>
    </source>
</reference>
<evidence type="ECO:0000256" key="2">
    <source>
        <dbReference type="ARBA" id="ARBA00022691"/>
    </source>
</evidence>
<dbReference type="EMBL" id="JBHSWE010000001">
    <property type="protein sequence ID" value="MFC6670938.1"/>
    <property type="molecule type" value="Genomic_DNA"/>
</dbReference>
<proteinExistence type="predicted"/>
<evidence type="ECO:0000256" key="3">
    <source>
        <dbReference type="ARBA" id="ARBA00022723"/>
    </source>
</evidence>
<keyword evidence="3" id="KW-0479">Metal-binding</keyword>
<dbReference type="PANTHER" id="PTHR43273:SF8">
    <property type="entry name" value="RADICAL SAM DOMAIN PROTEIN"/>
    <property type="match status" value="1"/>
</dbReference>
<keyword evidence="5" id="KW-0411">Iron-sulfur</keyword>
<dbReference type="CDD" id="cd01335">
    <property type="entry name" value="Radical_SAM"/>
    <property type="match status" value="1"/>
</dbReference>
<organism evidence="7 8">
    <name type="scientific">Marinobacterium aestuariivivens</name>
    <dbReference type="NCBI Taxonomy" id="1698799"/>
    <lineage>
        <taxon>Bacteria</taxon>
        <taxon>Pseudomonadati</taxon>
        <taxon>Pseudomonadota</taxon>
        <taxon>Gammaproteobacteria</taxon>
        <taxon>Oceanospirillales</taxon>
        <taxon>Oceanospirillaceae</taxon>
        <taxon>Marinobacterium</taxon>
    </lineage>
</organism>
<evidence type="ECO:0000256" key="5">
    <source>
        <dbReference type="ARBA" id="ARBA00023014"/>
    </source>
</evidence>
<dbReference type="InterPro" id="IPR023867">
    <property type="entry name" value="Sulphatase_maturase_rSAM"/>
</dbReference>
<dbReference type="InterPro" id="IPR058240">
    <property type="entry name" value="rSAM_sf"/>
</dbReference>
<keyword evidence="4" id="KW-0408">Iron</keyword>
<dbReference type="Proteomes" id="UP001596422">
    <property type="component" value="Unassembled WGS sequence"/>
</dbReference>
<dbReference type="InterPro" id="IPR007197">
    <property type="entry name" value="rSAM"/>
</dbReference>
<name>A0ABW2A0E8_9GAMM</name>
<accession>A0ABW2A0E8</accession>
<sequence>MESAREATLVPLQGPVEMVVLQGTGFCNLNCDYCYLSEESRHNKAKMPLSTILTTFEKLLASSCLDLADQLRVSWHSGEPLVLSPAYYRAAMEGILELQAKHGYTSPSITFDIQTNGTLINQEWCNLLKEYRYYLSIGISCDGPAFLHDRHRKTWRGIPSHDRTQRGMCLLADNDIPFDITAVVSPEGLDYPIEFIEFFIPFVNHIREFHFNLHDEFFIDANVEEKVWQYCERYESFLRALLYRCGESNHSSTPRIRNFSSFYNRLFVSQAERPGYDARNMSKPFKTLSIEVNGDVTTFYAGLTVDECKDLKNLYGDGRGMVIGNILTDTLEEITRNSKLERITDDFEYSHRACESQCEYFELCSGGTISSSIGVLVDLMPRKRPSARCT</sequence>
<comment type="cofactor">
    <cofactor evidence="1">
        <name>[4Fe-4S] cluster</name>
        <dbReference type="ChEBI" id="CHEBI:49883"/>
    </cofactor>
</comment>
<evidence type="ECO:0000256" key="1">
    <source>
        <dbReference type="ARBA" id="ARBA00001966"/>
    </source>
</evidence>
<dbReference type="InterPro" id="IPR013785">
    <property type="entry name" value="Aldolase_TIM"/>
</dbReference>
<comment type="caution">
    <text evidence="7">The sequence shown here is derived from an EMBL/GenBank/DDBJ whole genome shotgun (WGS) entry which is preliminary data.</text>
</comment>
<dbReference type="SUPFAM" id="SSF102114">
    <property type="entry name" value="Radical SAM enzymes"/>
    <property type="match status" value="1"/>
</dbReference>
<dbReference type="SFLD" id="SFLDG01067">
    <property type="entry name" value="SPASM/twitch_domain_containing"/>
    <property type="match status" value="1"/>
</dbReference>
<keyword evidence="8" id="KW-1185">Reference proteome</keyword>
<keyword evidence="2" id="KW-0949">S-adenosyl-L-methionine</keyword>
<dbReference type="RefSeq" id="WP_379909441.1">
    <property type="nucleotide sequence ID" value="NZ_JBHSWE010000001.1"/>
</dbReference>
<evidence type="ECO:0000256" key="4">
    <source>
        <dbReference type="ARBA" id="ARBA00023004"/>
    </source>
</evidence>
<dbReference type="PANTHER" id="PTHR43273">
    <property type="entry name" value="ANAEROBIC SULFATASE-MATURATING ENZYME HOMOLOG ASLB-RELATED"/>
    <property type="match status" value="1"/>
</dbReference>
<evidence type="ECO:0000259" key="6">
    <source>
        <dbReference type="Pfam" id="PF04055"/>
    </source>
</evidence>